<evidence type="ECO:0000256" key="3">
    <source>
        <dbReference type="ARBA" id="ARBA00022475"/>
    </source>
</evidence>
<keyword evidence="4 9" id="KW-0812">Transmembrane</keyword>
<dbReference type="RefSeq" id="WP_349589740.1">
    <property type="nucleotide sequence ID" value="NZ_JBEFLD010000008.1"/>
</dbReference>
<dbReference type="CDD" id="cd07185">
    <property type="entry name" value="OmpA_C-like"/>
    <property type="match status" value="1"/>
</dbReference>
<keyword evidence="11" id="KW-0966">Cell projection</keyword>
<evidence type="ECO:0000256" key="1">
    <source>
        <dbReference type="ARBA" id="ARBA00004162"/>
    </source>
</evidence>
<keyword evidence="5 9" id="KW-1133">Transmembrane helix</keyword>
<evidence type="ECO:0000313" key="12">
    <source>
        <dbReference type="Proteomes" id="UP001433638"/>
    </source>
</evidence>
<protein>
    <submittedName>
        <fullName evidence="11">Flagellar motor protein MotB</fullName>
    </submittedName>
</protein>
<dbReference type="PROSITE" id="PS51123">
    <property type="entry name" value="OMPA_2"/>
    <property type="match status" value="1"/>
</dbReference>
<keyword evidence="3" id="KW-1003">Cell membrane</keyword>
<dbReference type="Pfam" id="PF13677">
    <property type="entry name" value="MotB_plug"/>
    <property type="match status" value="1"/>
</dbReference>
<evidence type="ECO:0000256" key="2">
    <source>
        <dbReference type="ARBA" id="ARBA00008914"/>
    </source>
</evidence>
<dbReference type="InterPro" id="IPR050330">
    <property type="entry name" value="Bact_OuterMem_StrucFunc"/>
</dbReference>
<dbReference type="Gene3D" id="3.30.1330.60">
    <property type="entry name" value="OmpA-like domain"/>
    <property type="match status" value="1"/>
</dbReference>
<dbReference type="Proteomes" id="UP001433638">
    <property type="component" value="Unassembled WGS sequence"/>
</dbReference>
<feature type="region of interest" description="Disordered" evidence="8">
    <location>
        <begin position="98"/>
        <end position="118"/>
    </location>
</feature>
<evidence type="ECO:0000259" key="10">
    <source>
        <dbReference type="PROSITE" id="PS51123"/>
    </source>
</evidence>
<evidence type="ECO:0000256" key="5">
    <source>
        <dbReference type="ARBA" id="ARBA00022989"/>
    </source>
</evidence>
<gene>
    <name evidence="11" type="ORF">ABNW52_15610</name>
</gene>
<evidence type="ECO:0000256" key="7">
    <source>
        <dbReference type="PROSITE-ProRule" id="PRU00473"/>
    </source>
</evidence>
<keyword evidence="11" id="KW-0282">Flagellum</keyword>
<evidence type="ECO:0000256" key="6">
    <source>
        <dbReference type="ARBA" id="ARBA00023136"/>
    </source>
</evidence>
<keyword evidence="6 7" id="KW-0472">Membrane</keyword>
<feature type="transmembrane region" description="Helical" evidence="9">
    <location>
        <begin position="31"/>
        <end position="52"/>
    </location>
</feature>
<proteinExistence type="inferred from homology"/>
<evidence type="ECO:0000256" key="8">
    <source>
        <dbReference type="SAM" id="MobiDB-lite"/>
    </source>
</evidence>
<evidence type="ECO:0000256" key="4">
    <source>
        <dbReference type="ARBA" id="ARBA00022692"/>
    </source>
</evidence>
<dbReference type="InterPro" id="IPR006665">
    <property type="entry name" value="OmpA-like"/>
</dbReference>
<dbReference type="SUPFAM" id="SSF103088">
    <property type="entry name" value="OmpA-like"/>
    <property type="match status" value="1"/>
</dbReference>
<dbReference type="InterPro" id="IPR025713">
    <property type="entry name" value="MotB-like_N_dom"/>
</dbReference>
<dbReference type="PANTHER" id="PTHR30329">
    <property type="entry name" value="STATOR ELEMENT OF FLAGELLAR MOTOR COMPLEX"/>
    <property type="match status" value="1"/>
</dbReference>
<evidence type="ECO:0000256" key="9">
    <source>
        <dbReference type="SAM" id="Phobius"/>
    </source>
</evidence>
<comment type="caution">
    <text evidence="11">The sequence shown here is derived from an EMBL/GenBank/DDBJ whole genome shotgun (WGS) entry which is preliminary data.</text>
</comment>
<keyword evidence="12" id="KW-1185">Reference proteome</keyword>
<name>A0ABV1M931_9NEIS</name>
<reference evidence="11" key="1">
    <citation type="submission" date="2024-06" db="EMBL/GenBank/DDBJ databases">
        <title>Genome sequence of Vogesella sp. MAHUQ-64.</title>
        <authorList>
            <person name="Huq M.A."/>
        </authorList>
    </citation>
    <scope>NUCLEOTIDE SEQUENCE</scope>
    <source>
        <strain evidence="11">MAHUQ-64</strain>
    </source>
</reference>
<feature type="domain" description="OmpA-like" evidence="10">
    <location>
        <begin position="161"/>
        <end position="280"/>
    </location>
</feature>
<dbReference type="Pfam" id="PF00691">
    <property type="entry name" value="OmpA"/>
    <property type="match status" value="1"/>
</dbReference>
<keyword evidence="11" id="KW-0969">Cilium</keyword>
<comment type="subcellular location">
    <subcellularLocation>
        <location evidence="1">Cell membrane</location>
        <topology evidence="1">Single-pass membrane protein</topology>
    </subcellularLocation>
</comment>
<sequence length="324" mass="34587">MAIHDKHGEEAIVKRVSRGHEEDEHGGAWKVAFADFCLALMCLFLVLWVLAARNQEALEAVMNTNGGSVIAEGNNSVLDHISYPPGSLIPREPVPGQAVEAKAPGKHSAGDTDNGDIRLSKTRFDNAADMQELAQVLADLSAQAGLAGNLQTMITPYGLRVMLHDTDKQGMFQRGSAVPSDPFRQLLLRIAPMFARIDNQLVVVGHTDAAQYRGQSNAAFSNWSLSSGRAMSARANLLQGGLPAGQVLQVVGMAERAPLDAAQPLAAINRRIELLILTTGQAKLIANMYGVPQQVVPLVRGVDTVAPNGKALQALQQQLQATAP</sequence>
<organism evidence="11 12">
    <name type="scientific">Vogesella oryzagri</name>
    <dbReference type="NCBI Taxonomy" id="3160864"/>
    <lineage>
        <taxon>Bacteria</taxon>
        <taxon>Pseudomonadati</taxon>
        <taxon>Pseudomonadota</taxon>
        <taxon>Betaproteobacteria</taxon>
        <taxon>Neisseriales</taxon>
        <taxon>Chromobacteriaceae</taxon>
        <taxon>Vogesella</taxon>
    </lineage>
</organism>
<dbReference type="InterPro" id="IPR036737">
    <property type="entry name" value="OmpA-like_sf"/>
</dbReference>
<accession>A0ABV1M931</accession>
<dbReference type="PANTHER" id="PTHR30329:SF21">
    <property type="entry name" value="LIPOPROTEIN YIAD-RELATED"/>
    <property type="match status" value="1"/>
</dbReference>
<comment type="similarity">
    <text evidence="2">Belongs to the MotB family.</text>
</comment>
<evidence type="ECO:0000313" key="11">
    <source>
        <dbReference type="EMBL" id="MEQ6292040.1"/>
    </source>
</evidence>
<dbReference type="EMBL" id="JBEFLD010000008">
    <property type="protein sequence ID" value="MEQ6292040.1"/>
    <property type="molecule type" value="Genomic_DNA"/>
</dbReference>